<name>A0A8J9RNL4_HARAX</name>
<dbReference type="GO" id="GO:0005615">
    <property type="term" value="C:extracellular space"/>
    <property type="evidence" value="ECO:0007669"/>
    <property type="project" value="TreeGrafter"/>
</dbReference>
<feature type="chain" id="PRO_5036272098" evidence="5">
    <location>
        <begin position="19"/>
        <end position="138"/>
    </location>
</feature>
<dbReference type="SMR" id="A0A8J9RNL4"/>
<dbReference type="OrthoDB" id="10431163at2759"/>
<protein>
    <submittedName>
        <fullName evidence="6">Odorant binding protein 12</fullName>
    </submittedName>
    <submittedName>
        <fullName evidence="7">Odorant binding protein 7</fullName>
    </submittedName>
</protein>
<keyword evidence="3" id="KW-0964">Secreted</keyword>
<evidence type="ECO:0000256" key="1">
    <source>
        <dbReference type="ARBA" id="ARBA00004613"/>
    </source>
</evidence>
<dbReference type="EMBL" id="MT150145">
    <property type="protein sequence ID" value="QTE76115.1"/>
    <property type="molecule type" value="mRNA"/>
</dbReference>
<evidence type="ECO:0000256" key="2">
    <source>
        <dbReference type="ARBA" id="ARBA00008098"/>
    </source>
</evidence>
<dbReference type="InterPro" id="IPR006170">
    <property type="entry name" value="PBP/GOBP"/>
</dbReference>
<evidence type="ECO:0000256" key="5">
    <source>
        <dbReference type="SAM" id="SignalP"/>
    </source>
</evidence>
<feature type="signal peptide" evidence="5">
    <location>
        <begin position="1"/>
        <end position="18"/>
    </location>
</feature>
<keyword evidence="4 5" id="KW-0732">Signal</keyword>
<gene>
    <name evidence="6" type="primary">OBP12</name>
</gene>
<comment type="similarity">
    <text evidence="2">Belongs to the PBP/GOBP family.</text>
</comment>
<proteinExistence type="evidence at transcript level"/>
<dbReference type="SUPFAM" id="SSF47565">
    <property type="entry name" value="Insect pheromone/odorant-binding proteins"/>
    <property type="match status" value="1"/>
</dbReference>
<sequence length="138" mass="15672">MNKLVLFVVVLLFAALEAKTPEFIELAKKLHEECNKKSPITPEVVAKVKKDAQMDENDDALKQHALCLAKTGKLVDENANIQNDLIRTYLTKMGLEKDVVEKAIEKCSKVEKGKDEALHVVRLHNCYYKSIPSEYIIF</sequence>
<comment type="subcellular location">
    <subcellularLocation>
        <location evidence="1">Secreted</location>
    </subcellularLocation>
</comment>
<evidence type="ECO:0000256" key="3">
    <source>
        <dbReference type="ARBA" id="ARBA00022525"/>
    </source>
</evidence>
<evidence type="ECO:0000313" key="6">
    <source>
        <dbReference type="EMBL" id="AVH84919.1"/>
    </source>
</evidence>
<dbReference type="CDD" id="cd23992">
    <property type="entry name" value="PBP_GOBP"/>
    <property type="match status" value="1"/>
</dbReference>
<dbReference type="PANTHER" id="PTHR11857">
    <property type="entry name" value="ODORANT BINDING PROTEIN-RELATED"/>
    <property type="match status" value="1"/>
</dbReference>
<dbReference type="GO" id="GO:0005549">
    <property type="term" value="F:odorant binding"/>
    <property type="evidence" value="ECO:0007669"/>
    <property type="project" value="InterPro"/>
</dbReference>
<reference evidence="6" key="1">
    <citation type="submission" date="2018-01" db="EMBL/GenBank/DDBJ databases">
        <title>Harmonia axyridis odorant binding protein 12.</title>
        <authorList>
            <person name="Han S."/>
            <person name="Liang C."/>
            <person name="He Y."/>
            <person name="Liu T."/>
        </authorList>
    </citation>
    <scope>NUCLEOTIDE SEQUENCE</scope>
</reference>
<dbReference type="InterPro" id="IPR036728">
    <property type="entry name" value="PBP_GOBP_sf"/>
</dbReference>
<dbReference type="AlphaFoldDB" id="A0A8J9RNL4"/>
<accession>A0A8J9RNL4</accession>
<dbReference type="GO" id="GO:0007608">
    <property type="term" value="P:sensory perception of smell"/>
    <property type="evidence" value="ECO:0007669"/>
    <property type="project" value="TreeGrafter"/>
</dbReference>
<evidence type="ECO:0000256" key="4">
    <source>
        <dbReference type="ARBA" id="ARBA00022729"/>
    </source>
</evidence>
<organism evidence="6">
    <name type="scientific">Harmonia axyridis</name>
    <name type="common">Multicolored Asian lady beetle</name>
    <name type="synonym">Coccinella axyridis</name>
    <dbReference type="NCBI Taxonomy" id="115357"/>
    <lineage>
        <taxon>Eukaryota</taxon>
        <taxon>Metazoa</taxon>
        <taxon>Ecdysozoa</taxon>
        <taxon>Arthropoda</taxon>
        <taxon>Hexapoda</taxon>
        <taxon>Insecta</taxon>
        <taxon>Pterygota</taxon>
        <taxon>Neoptera</taxon>
        <taxon>Endopterygota</taxon>
        <taxon>Coleoptera</taxon>
        <taxon>Polyphaga</taxon>
        <taxon>Cucujiformia</taxon>
        <taxon>Coccinelloidea</taxon>
        <taxon>Coccinellidae</taxon>
        <taxon>Coccinellinae</taxon>
        <taxon>Coccinellini</taxon>
        <taxon>Harmonia</taxon>
    </lineage>
</organism>
<dbReference type="EMBL" id="MG757933">
    <property type="protein sequence ID" value="AVH84919.1"/>
    <property type="molecule type" value="mRNA"/>
</dbReference>
<dbReference type="SMART" id="SM00708">
    <property type="entry name" value="PhBP"/>
    <property type="match status" value="1"/>
</dbReference>
<dbReference type="Pfam" id="PF01395">
    <property type="entry name" value="PBP_GOBP"/>
    <property type="match status" value="1"/>
</dbReference>
<evidence type="ECO:0000313" key="7">
    <source>
        <dbReference type="EMBL" id="QTE76115.1"/>
    </source>
</evidence>
<dbReference type="Gene3D" id="1.10.238.20">
    <property type="entry name" value="Pheromone/general odorant binding protein domain"/>
    <property type="match status" value="1"/>
</dbReference>
<reference evidence="7" key="2">
    <citation type="journal article" date="2021" name="J Integr Agric">
        <title>Identification and tissue distribution of odorant binding protein genes in Harmonia axyridis (Coleoptera: Coccinellidae).</title>
        <authorList>
            <person name="Qu C."/>
            <person name="Wang R."/>
            <person name="Che W.-n."/>
            <person name="Li F.-q."/>
            <person name="Zhao H.-p."/>
            <person name="Wei Y.-y."/>
            <person name="Luo C."/>
            <person name="Xue M."/>
        </authorList>
    </citation>
    <scope>NUCLEOTIDE SEQUENCE</scope>
</reference>
<dbReference type="PANTHER" id="PTHR11857:SF43">
    <property type="entry name" value="GEO07291P1-RELATED"/>
    <property type="match status" value="1"/>
</dbReference>